<dbReference type="InterPro" id="IPR040976">
    <property type="entry name" value="Pkinase_fungal"/>
</dbReference>
<feature type="compositionally biased region" description="Low complexity" evidence="1">
    <location>
        <begin position="234"/>
        <end position="248"/>
    </location>
</feature>
<evidence type="ECO:0000256" key="1">
    <source>
        <dbReference type="SAM" id="MobiDB-lite"/>
    </source>
</evidence>
<dbReference type="AlphaFoldDB" id="A0A9P7FMY0"/>
<protein>
    <recommendedName>
        <fullName evidence="2">Fungal-type protein kinase domain-containing protein</fullName>
    </recommendedName>
</protein>
<feature type="domain" description="Fungal-type protein kinase" evidence="2">
    <location>
        <begin position="272"/>
        <end position="421"/>
    </location>
</feature>
<reference evidence="3" key="1">
    <citation type="submission" date="2021-02" db="EMBL/GenBank/DDBJ databases">
        <authorList>
            <person name="Nieuwenhuis M."/>
            <person name="Van De Peppel L.J.J."/>
        </authorList>
    </citation>
    <scope>NUCLEOTIDE SEQUENCE</scope>
    <source>
        <strain evidence="3">D49</strain>
    </source>
</reference>
<sequence length="433" mass="48673">MSCPSSSSHSLGRSSSYQTHKSSSSELYDSEMTTASSTPNRRGTTAVENATRENVYPHLREDLEGKYRSDVKFLDFVTDIWRIDVKLAEHILARSWTLLPEPLETYGKVKYEPKMYAPFALMADNLLSEVTKVACAFLGKPVPDAGAENLISFWNNHGKEYLESPLTDRKPDMLTLKKGQLTPLWSIVRAIIEFKRDSAQQEKAMGKISSKRSKKAESQHRSSNLPKSAHRVHSSITTSSATSSAIRSSQKRKYVDSEDSDDSDTGNCVKRRRVVPQVTKEHLQLAIYALECLDASSRRFVTGLWIDQYQVSLWYFDRACVIQTETFNFLQNPEKLALVLYALGTCDDTQLGFDPCLALPPSGSLVERPGAECPRNWQDVVGYEFQFPLCGASLPRKPDAAFRIEEYRGLIGRGTMVYKVAHVPNPATPRAKR</sequence>
<dbReference type="EMBL" id="JABCKI010006223">
    <property type="protein sequence ID" value="KAG5634952.1"/>
    <property type="molecule type" value="Genomic_DNA"/>
</dbReference>
<feature type="region of interest" description="Disordered" evidence="1">
    <location>
        <begin position="202"/>
        <end position="267"/>
    </location>
</feature>
<dbReference type="OrthoDB" id="5569250at2759"/>
<proteinExistence type="predicted"/>
<feature type="compositionally biased region" description="Low complexity" evidence="1">
    <location>
        <begin position="1"/>
        <end position="25"/>
    </location>
</feature>
<feature type="compositionally biased region" description="Polar residues" evidence="1">
    <location>
        <begin position="31"/>
        <end position="48"/>
    </location>
</feature>
<evidence type="ECO:0000313" key="4">
    <source>
        <dbReference type="Proteomes" id="UP000717328"/>
    </source>
</evidence>
<organism evidence="3 4">
    <name type="scientific">Sphagnurus paluster</name>
    <dbReference type="NCBI Taxonomy" id="117069"/>
    <lineage>
        <taxon>Eukaryota</taxon>
        <taxon>Fungi</taxon>
        <taxon>Dikarya</taxon>
        <taxon>Basidiomycota</taxon>
        <taxon>Agaricomycotina</taxon>
        <taxon>Agaricomycetes</taxon>
        <taxon>Agaricomycetidae</taxon>
        <taxon>Agaricales</taxon>
        <taxon>Tricholomatineae</taxon>
        <taxon>Lyophyllaceae</taxon>
        <taxon>Sphagnurus</taxon>
    </lineage>
</organism>
<dbReference type="Proteomes" id="UP000717328">
    <property type="component" value="Unassembled WGS sequence"/>
</dbReference>
<evidence type="ECO:0000259" key="2">
    <source>
        <dbReference type="Pfam" id="PF17667"/>
    </source>
</evidence>
<evidence type="ECO:0000313" key="3">
    <source>
        <dbReference type="EMBL" id="KAG5634952.1"/>
    </source>
</evidence>
<keyword evidence="4" id="KW-1185">Reference proteome</keyword>
<name>A0A9P7FMY0_9AGAR</name>
<feature type="region of interest" description="Disordered" evidence="1">
    <location>
        <begin position="1"/>
        <end position="53"/>
    </location>
</feature>
<accession>A0A9P7FMY0</accession>
<reference evidence="3" key="2">
    <citation type="submission" date="2021-10" db="EMBL/GenBank/DDBJ databases">
        <title>Phylogenomics reveals ancestral predisposition of the termite-cultivated fungus Termitomyces towards a domesticated lifestyle.</title>
        <authorList>
            <person name="Auxier B."/>
            <person name="Grum-Grzhimaylo A."/>
            <person name="Cardenas M.E."/>
            <person name="Lodge J.D."/>
            <person name="Laessoe T."/>
            <person name="Pedersen O."/>
            <person name="Smith M.E."/>
            <person name="Kuyper T.W."/>
            <person name="Franco-Molano E.A."/>
            <person name="Baroni T.J."/>
            <person name="Aanen D.K."/>
        </authorList>
    </citation>
    <scope>NUCLEOTIDE SEQUENCE</scope>
    <source>
        <strain evidence="3">D49</strain>
    </source>
</reference>
<dbReference type="Pfam" id="PF17667">
    <property type="entry name" value="Pkinase_fungal"/>
    <property type="match status" value="1"/>
</dbReference>
<gene>
    <name evidence="3" type="ORF">H0H81_000224</name>
</gene>
<comment type="caution">
    <text evidence="3">The sequence shown here is derived from an EMBL/GenBank/DDBJ whole genome shotgun (WGS) entry which is preliminary data.</text>
</comment>